<evidence type="ECO:0000256" key="4">
    <source>
        <dbReference type="ARBA" id="ARBA00023269"/>
    </source>
</evidence>
<evidence type="ECO:0000313" key="8">
    <source>
        <dbReference type="Proteomes" id="UP000765509"/>
    </source>
</evidence>
<evidence type="ECO:0000313" key="7">
    <source>
        <dbReference type="EMBL" id="MBW0533700.1"/>
    </source>
</evidence>
<evidence type="ECO:0000256" key="2">
    <source>
        <dbReference type="ARBA" id="ARBA00010343"/>
    </source>
</evidence>
<dbReference type="Pfam" id="PF00125">
    <property type="entry name" value="Histone"/>
    <property type="match status" value="1"/>
</dbReference>
<dbReference type="InterPro" id="IPR007125">
    <property type="entry name" value="H2A/H2B/H3"/>
</dbReference>
<keyword evidence="3" id="KW-0158">Chromosome</keyword>
<dbReference type="AlphaFoldDB" id="A0A9Q3F2G3"/>
<feature type="signal peptide" evidence="5">
    <location>
        <begin position="1"/>
        <end position="18"/>
    </location>
</feature>
<evidence type="ECO:0000256" key="3">
    <source>
        <dbReference type="ARBA" id="ARBA00022454"/>
    </source>
</evidence>
<comment type="caution">
    <text evidence="7">The sequence shown here is derived from an EMBL/GenBank/DDBJ whole genome shotgun (WGS) entry which is preliminary data.</text>
</comment>
<dbReference type="EMBL" id="AVOT02038775">
    <property type="protein sequence ID" value="MBW0533700.1"/>
    <property type="molecule type" value="Genomic_DNA"/>
</dbReference>
<dbReference type="GO" id="GO:0003677">
    <property type="term" value="F:DNA binding"/>
    <property type="evidence" value="ECO:0007669"/>
    <property type="project" value="InterPro"/>
</dbReference>
<feature type="chain" id="PRO_5040434275" description="Core Histone H2A/H2B/H3 domain-containing protein" evidence="5">
    <location>
        <begin position="19"/>
        <end position="261"/>
    </location>
</feature>
<dbReference type="GO" id="GO:0030527">
    <property type="term" value="F:structural constituent of chromatin"/>
    <property type="evidence" value="ECO:0007669"/>
    <property type="project" value="InterPro"/>
</dbReference>
<dbReference type="Gene3D" id="1.10.20.10">
    <property type="entry name" value="Histone, subunit A"/>
    <property type="match status" value="1"/>
</dbReference>
<dbReference type="GO" id="GO:0000786">
    <property type="term" value="C:nucleosome"/>
    <property type="evidence" value="ECO:0007669"/>
    <property type="project" value="UniProtKB-KW"/>
</dbReference>
<proteinExistence type="inferred from homology"/>
<evidence type="ECO:0000256" key="1">
    <source>
        <dbReference type="ARBA" id="ARBA00004286"/>
    </source>
</evidence>
<sequence>MWMGASVAKVSFLRVVRAVCEDDHWSQGRFIYSSPIVGLCALHGLPRPESERATEMASSYWSGFGFPTPTPACSARRPGRGWCKAGQAGWRMSASIHWLEHGWVLIGPWSAIRTGFSCRSRGQRARTLACLFRVRLQTKIGKDIGLLQWHVLHKLDENQPVARRARNSLLVRVLPCQNQRVNFSKLALVLKPFQCLVRDIAQDFKPYLRFQSRPLGALQMSAETYIASLFEDANLAVIHAKRVAIQPEDMQLARRLRGEHP</sequence>
<dbReference type="GO" id="GO:0046982">
    <property type="term" value="F:protein heterodimerization activity"/>
    <property type="evidence" value="ECO:0007669"/>
    <property type="project" value="InterPro"/>
</dbReference>
<keyword evidence="4" id="KW-0238">DNA-binding</keyword>
<dbReference type="SMART" id="SM00428">
    <property type="entry name" value="H3"/>
    <property type="match status" value="1"/>
</dbReference>
<protein>
    <recommendedName>
        <fullName evidence="6">Core Histone H2A/H2B/H3 domain-containing protein</fullName>
    </recommendedName>
</protein>
<keyword evidence="8" id="KW-1185">Reference proteome</keyword>
<dbReference type="SUPFAM" id="SSF47113">
    <property type="entry name" value="Histone-fold"/>
    <property type="match status" value="1"/>
</dbReference>
<name>A0A9Q3F2G3_9BASI</name>
<evidence type="ECO:0000256" key="5">
    <source>
        <dbReference type="SAM" id="SignalP"/>
    </source>
</evidence>
<feature type="domain" description="Core Histone H2A/H2B/H3" evidence="6">
    <location>
        <begin position="191"/>
        <end position="256"/>
    </location>
</feature>
<comment type="similarity">
    <text evidence="2">Belongs to the histone H3 family.</text>
</comment>
<dbReference type="PRINTS" id="PR00622">
    <property type="entry name" value="HISTONEH3"/>
</dbReference>
<dbReference type="Proteomes" id="UP000765509">
    <property type="component" value="Unassembled WGS sequence"/>
</dbReference>
<reference evidence="7" key="1">
    <citation type="submission" date="2021-03" db="EMBL/GenBank/DDBJ databases">
        <title>Draft genome sequence of rust myrtle Austropuccinia psidii MF-1, a brazilian biotype.</title>
        <authorList>
            <person name="Quecine M.C."/>
            <person name="Pachon D.M.R."/>
            <person name="Bonatelli M.L."/>
            <person name="Correr F.H."/>
            <person name="Franceschini L.M."/>
            <person name="Leite T.F."/>
            <person name="Margarido G.R.A."/>
            <person name="Almeida C.A."/>
            <person name="Ferrarezi J.A."/>
            <person name="Labate C.A."/>
        </authorList>
    </citation>
    <scope>NUCLEOTIDE SEQUENCE</scope>
    <source>
        <strain evidence="7">MF-1</strain>
    </source>
</reference>
<keyword evidence="5" id="KW-0732">Signal</keyword>
<keyword evidence="4" id="KW-0544">Nucleosome core</keyword>
<organism evidence="7 8">
    <name type="scientific">Austropuccinia psidii MF-1</name>
    <dbReference type="NCBI Taxonomy" id="1389203"/>
    <lineage>
        <taxon>Eukaryota</taxon>
        <taxon>Fungi</taxon>
        <taxon>Dikarya</taxon>
        <taxon>Basidiomycota</taxon>
        <taxon>Pucciniomycotina</taxon>
        <taxon>Pucciniomycetes</taxon>
        <taxon>Pucciniales</taxon>
        <taxon>Sphaerophragmiaceae</taxon>
        <taxon>Austropuccinia</taxon>
    </lineage>
</organism>
<dbReference type="InterPro" id="IPR000164">
    <property type="entry name" value="Histone_H3/CENP-A"/>
</dbReference>
<dbReference type="InterPro" id="IPR009072">
    <property type="entry name" value="Histone-fold"/>
</dbReference>
<gene>
    <name evidence="7" type="ORF">O181_073415</name>
</gene>
<dbReference type="PANTHER" id="PTHR11426">
    <property type="entry name" value="HISTONE H3"/>
    <property type="match status" value="1"/>
</dbReference>
<comment type="subcellular location">
    <subcellularLocation>
        <location evidence="1">Chromosome</location>
    </subcellularLocation>
</comment>
<accession>A0A9Q3F2G3</accession>
<evidence type="ECO:0000259" key="6">
    <source>
        <dbReference type="Pfam" id="PF00125"/>
    </source>
</evidence>